<dbReference type="AlphaFoldDB" id="A0A918TMZ9"/>
<keyword evidence="3" id="KW-1185">Reference proteome</keyword>
<protein>
    <recommendedName>
        <fullName evidence="1">Asl1-like glycosyl hydrolase catalytic domain-containing protein</fullName>
    </recommendedName>
</protein>
<dbReference type="InterPro" id="IPR053183">
    <property type="entry name" value="ASL1"/>
</dbReference>
<dbReference type="Proteomes" id="UP000644507">
    <property type="component" value="Unassembled WGS sequence"/>
</dbReference>
<dbReference type="EMBL" id="BMXI01000008">
    <property type="protein sequence ID" value="GHC54906.1"/>
    <property type="molecule type" value="Genomic_DNA"/>
</dbReference>
<feature type="domain" description="Asl1-like glycosyl hydrolase catalytic" evidence="1">
    <location>
        <begin position="289"/>
        <end position="503"/>
    </location>
</feature>
<organism evidence="2 3">
    <name type="scientific">Roseibacillus persicicus</name>
    <dbReference type="NCBI Taxonomy" id="454148"/>
    <lineage>
        <taxon>Bacteria</taxon>
        <taxon>Pseudomonadati</taxon>
        <taxon>Verrucomicrobiota</taxon>
        <taxon>Verrucomicrobiia</taxon>
        <taxon>Verrucomicrobiales</taxon>
        <taxon>Verrucomicrobiaceae</taxon>
        <taxon>Roseibacillus</taxon>
    </lineage>
</organism>
<dbReference type="PANTHER" id="PTHR34154">
    <property type="entry name" value="ALKALI-SENSITIVE LINKAGE PROTEIN 1"/>
    <property type="match status" value="1"/>
</dbReference>
<dbReference type="InterPro" id="IPR017853">
    <property type="entry name" value="GH"/>
</dbReference>
<accession>A0A918TMZ9</accession>
<sequence length="517" mass="58117">MRFSGSLTFLAILFFCAPGALLGREWTLKEVPQPVELKILTQKGNAVLVEDELGAKFELPVSNFSKADQQFLRLLGQPAENKIAILAPGKPLPRGKDFQTSKAETLTNQFFTPKEATVLHLTGSDENLLAGSSFNFVHGDGWVVFEKFKPSVVRDQFLDRMLVNGAVARLGKNIRIEPYGVGAVVIPHGPDFPALTLFENEHLKGKEQPFTTYQKTGSDFPASSFVLKRGYMATLAENADGTGASRNFVAQDHDLVINKMPEELAGKLGSIRVFPWRWTTKKGICGDIVDNLDLGWYYNWNLNKNSTLDLEYVPIKQKRHWPGLNQDWKTRGSTHLLGFNEPDRPDQANMSVDAAISAWPELMNSGLRLGSPSVSDGGLGWLYEFMDKADKKGLRVDFVVIHYYRAVNKPGDGRAAASQFYKFIENVHERTKRPIWVKEWNNGANWTSAPDPSPTEQKRAIAAMIEMLEETPFVERYALYNWVEPSRELVRKDGSLTPAGEVYRDLESTISYQQERP</sequence>
<comment type="caution">
    <text evidence="2">The sequence shown here is derived from an EMBL/GenBank/DDBJ whole genome shotgun (WGS) entry which is preliminary data.</text>
</comment>
<reference evidence="2" key="2">
    <citation type="submission" date="2020-09" db="EMBL/GenBank/DDBJ databases">
        <authorList>
            <person name="Sun Q."/>
            <person name="Kim S."/>
        </authorList>
    </citation>
    <scope>NUCLEOTIDE SEQUENCE</scope>
    <source>
        <strain evidence="2">KCTC 12988</strain>
    </source>
</reference>
<name>A0A918TMZ9_9BACT</name>
<evidence type="ECO:0000313" key="2">
    <source>
        <dbReference type="EMBL" id="GHC54906.1"/>
    </source>
</evidence>
<dbReference type="InterPro" id="IPR024655">
    <property type="entry name" value="Asl1_glyco_hydro_catalytic"/>
</dbReference>
<evidence type="ECO:0000313" key="3">
    <source>
        <dbReference type="Proteomes" id="UP000644507"/>
    </source>
</evidence>
<dbReference type="SUPFAM" id="SSF51445">
    <property type="entry name" value="(Trans)glycosidases"/>
    <property type="match status" value="1"/>
</dbReference>
<reference evidence="2" key="1">
    <citation type="journal article" date="2014" name="Int. J. Syst. Evol. Microbiol.">
        <title>Complete genome sequence of Corynebacterium casei LMG S-19264T (=DSM 44701T), isolated from a smear-ripened cheese.</title>
        <authorList>
            <consortium name="US DOE Joint Genome Institute (JGI-PGF)"/>
            <person name="Walter F."/>
            <person name="Albersmeier A."/>
            <person name="Kalinowski J."/>
            <person name="Ruckert C."/>
        </authorList>
    </citation>
    <scope>NUCLEOTIDE SEQUENCE</scope>
    <source>
        <strain evidence="2">KCTC 12988</strain>
    </source>
</reference>
<proteinExistence type="predicted"/>
<dbReference type="Gene3D" id="3.20.20.80">
    <property type="entry name" value="Glycosidases"/>
    <property type="match status" value="1"/>
</dbReference>
<evidence type="ECO:0000259" key="1">
    <source>
        <dbReference type="Pfam" id="PF11790"/>
    </source>
</evidence>
<dbReference type="Pfam" id="PF11790">
    <property type="entry name" value="Glyco_hydro_cc"/>
    <property type="match status" value="1"/>
</dbReference>
<dbReference type="PANTHER" id="PTHR34154:SF3">
    <property type="entry name" value="ALKALI-SENSITIVE LINKAGE PROTEIN 1"/>
    <property type="match status" value="1"/>
</dbReference>
<gene>
    <name evidence="2" type="ORF">GCM10007100_21850</name>
</gene>